<dbReference type="GO" id="GO:0016020">
    <property type="term" value="C:membrane"/>
    <property type="evidence" value="ECO:0007669"/>
    <property type="project" value="UniProtKB-SubCell"/>
</dbReference>
<evidence type="ECO:0000313" key="7">
    <source>
        <dbReference type="EMBL" id="KAF2834612.1"/>
    </source>
</evidence>
<keyword evidence="8" id="KW-1185">Reference proteome</keyword>
<evidence type="ECO:0000256" key="1">
    <source>
        <dbReference type="ARBA" id="ARBA00004173"/>
    </source>
</evidence>
<dbReference type="GO" id="GO:0005783">
    <property type="term" value="C:endoplasmic reticulum"/>
    <property type="evidence" value="ECO:0007669"/>
    <property type="project" value="UniProtKB-SubCell"/>
</dbReference>
<dbReference type="GO" id="GO:0005739">
    <property type="term" value="C:mitochondrion"/>
    <property type="evidence" value="ECO:0007669"/>
    <property type="project" value="UniProtKB-SubCell"/>
</dbReference>
<reference evidence="7" key="1">
    <citation type="journal article" date="2020" name="Stud. Mycol.">
        <title>101 Dothideomycetes genomes: a test case for predicting lifestyles and emergence of pathogens.</title>
        <authorList>
            <person name="Haridas S."/>
            <person name="Albert R."/>
            <person name="Binder M."/>
            <person name="Bloem J."/>
            <person name="Labutti K."/>
            <person name="Salamov A."/>
            <person name="Andreopoulos B."/>
            <person name="Baker S."/>
            <person name="Barry K."/>
            <person name="Bills G."/>
            <person name="Bluhm B."/>
            <person name="Cannon C."/>
            <person name="Castanera R."/>
            <person name="Culley D."/>
            <person name="Daum C."/>
            <person name="Ezra D."/>
            <person name="Gonzalez J."/>
            <person name="Henrissat B."/>
            <person name="Kuo A."/>
            <person name="Liang C."/>
            <person name="Lipzen A."/>
            <person name="Lutzoni F."/>
            <person name="Magnuson J."/>
            <person name="Mondo S."/>
            <person name="Nolan M."/>
            <person name="Ohm R."/>
            <person name="Pangilinan J."/>
            <person name="Park H.-J."/>
            <person name="Ramirez L."/>
            <person name="Alfaro M."/>
            <person name="Sun H."/>
            <person name="Tritt A."/>
            <person name="Yoshinaga Y."/>
            <person name="Zwiers L.-H."/>
            <person name="Turgeon B."/>
            <person name="Goodwin S."/>
            <person name="Spatafora J."/>
            <person name="Crous P."/>
            <person name="Grigoriev I."/>
        </authorList>
    </citation>
    <scope>NUCLEOTIDE SEQUENCE</scope>
    <source>
        <strain evidence="7">CBS 101060</strain>
    </source>
</reference>
<keyword evidence="5" id="KW-0496">Mitochondrion</keyword>
<evidence type="ECO:0000256" key="4">
    <source>
        <dbReference type="ARBA" id="ARBA00022824"/>
    </source>
</evidence>
<dbReference type="AlphaFoldDB" id="A0A9P4VMF4"/>
<evidence type="ECO:0000256" key="2">
    <source>
        <dbReference type="ARBA" id="ARBA00004240"/>
    </source>
</evidence>
<dbReference type="InterPro" id="IPR029058">
    <property type="entry name" value="AB_hydrolase_fold"/>
</dbReference>
<comment type="caution">
    <text evidence="7">The sequence shown here is derived from an EMBL/GenBank/DDBJ whole genome shotgun (WGS) entry which is preliminary data.</text>
</comment>
<name>A0A9P4VMF4_9PEZI</name>
<organism evidence="7 8">
    <name type="scientific">Patellaria atrata CBS 101060</name>
    <dbReference type="NCBI Taxonomy" id="1346257"/>
    <lineage>
        <taxon>Eukaryota</taxon>
        <taxon>Fungi</taxon>
        <taxon>Dikarya</taxon>
        <taxon>Ascomycota</taxon>
        <taxon>Pezizomycotina</taxon>
        <taxon>Dothideomycetes</taxon>
        <taxon>Dothideomycetes incertae sedis</taxon>
        <taxon>Patellariales</taxon>
        <taxon>Patellariaceae</taxon>
        <taxon>Patellaria</taxon>
    </lineage>
</organism>
<comment type="subcellular location">
    <subcellularLocation>
        <location evidence="2">Endoplasmic reticulum</location>
    </subcellularLocation>
    <subcellularLocation>
        <location evidence="3">Membrane</location>
    </subcellularLocation>
    <subcellularLocation>
        <location evidence="1">Mitochondrion</location>
    </subcellularLocation>
</comment>
<dbReference type="PANTHER" id="PTHR48182">
    <property type="entry name" value="PROTEIN SERAC1"/>
    <property type="match status" value="1"/>
</dbReference>
<dbReference type="SUPFAM" id="SSF53474">
    <property type="entry name" value="alpha/beta-Hydrolases"/>
    <property type="match status" value="1"/>
</dbReference>
<evidence type="ECO:0008006" key="9">
    <source>
        <dbReference type="Google" id="ProtNLM"/>
    </source>
</evidence>
<dbReference type="Gene3D" id="3.40.50.1820">
    <property type="entry name" value="alpha/beta hydrolase"/>
    <property type="match status" value="1"/>
</dbReference>
<evidence type="ECO:0000256" key="6">
    <source>
        <dbReference type="ARBA" id="ARBA00023136"/>
    </source>
</evidence>
<dbReference type="InterPro" id="IPR052374">
    <property type="entry name" value="SERAC1"/>
</dbReference>
<dbReference type="OrthoDB" id="5086500at2759"/>
<protein>
    <recommendedName>
        <fullName evidence="9">DUF676 domain-containing protein</fullName>
    </recommendedName>
</protein>
<evidence type="ECO:0000313" key="8">
    <source>
        <dbReference type="Proteomes" id="UP000799429"/>
    </source>
</evidence>
<keyword evidence="4" id="KW-0256">Endoplasmic reticulum</keyword>
<keyword evidence="6" id="KW-0472">Membrane</keyword>
<accession>A0A9P4VMF4</accession>
<feature type="non-terminal residue" evidence="7">
    <location>
        <position position="1"/>
    </location>
</feature>
<dbReference type="PANTHER" id="PTHR48182:SF2">
    <property type="entry name" value="PROTEIN SERAC1"/>
    <property type="match status" value="1"/>
</dbReference>
<dbReference type="Proteomes" id="UP000799429">
    <property type="component" value="Unassembled WGS sequence"/>
</dbReference>
<evidence type="ECO:0000256" key="5">
    <source>
        <dbReference type="ARBA" id="ARBA00023128"/>
    </source>
</evidence>
<evidence type="ECO:0000256" key="3">
    <source>
        <dbReference type="ARBA" id="ARBA00004370"/>
    </source>
</evidence>
<gene>
    <name evidence="7" type="ORF">M501DRAFT_943685</name>
</gene>
<proteinExistence type="predicted"/>
<dbReference type="EMBL" id="MU006116">
    <property type="protein sequence ID" value="KAF2834612.1"/>
    <property type="molecule type" value="Genomic_DNA"/>
</dbReference>
<sequence length="230" mass="25702">LWLKDLLPSRLPNPARVMLFGYNASPAVGAGAVNLKDYAEKLLISLTIKRAEKPTRPIVFICHSMGGLVVKQVRRKHAKLNVDYKYIAESTRLLVFFSTPHRGGNYATVGEFVVALFRTASNGPKNDLITLLKRESQGATNLHEMSRHMAGNKLLMISFYEENTTKLFGRQIVDKSSATLNLPGNIETQVPIAADHSTICKFSSYQDRDCELVISTIARQLMQSLEMQCM</sequence>